<dbReference type="UniPathway" id="UPA00068"/>
<dbReference type="eggNOG" id="COG1438">
    <property type="taxonomic scope" value="Bacteria"/>
</dbReference>
<dbReference type="PRINTS" id="PR01467">
    <property type="entry name" value="ARGREPRESSOR"/>
</dbReference>
<dbReference type="PANTHER" id="PTHR34471:SF1">
    <property type="entry name" value="ARGININE REPRESSOR"/>
    <property type="match status" value="1"/>
</dbReference>
<dbReference type="Pfam" id="PF01316">
    <property type="entry name" value="Arg_repressor"/>
    <property type="match status" value="1"/>
</dbReference>
<keyword evidence="7" id="KW-0028">Amino-acid biosynthesis</keyword>
<dbReference type="HAMAP" id="MF_00173">
    <property type="entry name" value="Arg_repressor"/>
    <property type="match status" value="1"/>
</dbReference>
<comment type="function">
    <text evidence="7">Regulates arginine biosynthesis genes.</text>
</comment>
<dbReference type="EMBL" id="FMXP01000002">
    <property type="protein sequence ID" value="SDB02017.1"/>
    <property type="molecule type" value="Genomic_DNA"/>
</dbReference>
<dbReference type="SUPFAM" id="SSF46785">
    <property type="entry name" value="Winged helix' DNA-binding domain"/>
    <property type="match status" value="1"/>
</dbReference>
<feature type="domain" description="Arginine repressor DNA-binding" evidence="9">
    <location>
        <begin position="1"/>
        <end position="67"/>
    </location>
</feature>
<proteinExistence type="inferred from homology"/>
<dbReference type="InterPro" id="IPR020900">
    <property type="entry name" value="Arg_repress_DNA-bd"/>
</dbReference>
<keyword evidence="12" id="KW-1185">Reference proteome</keyword>
<dbReference type="GO" id="GO:0034618">
    <property type="term" value="F:arginine binding"/>
    <property type="evidence" value="ECO:0007669"/>
    <property type="project" value="InterPro"/>
</dbReference>
<dbReference type="STRING" id="439219.SAMN02910293_00106"/>
<reference evidence="11 12" key="1">
    <citation type="submission" date="2016-10" db="EMBL/GenBank/DDBJ databases">
        <authorList>
            <person name="de Groot N.N."/>
        </authorList>
    </citation>
    <scope>NUCLEOTIDE SEQUENCE [LARGE SCALE GENOMIC DNA]</scope>
    <source>
        <strain evidence="11 12">A-4</strain>
    </source>
</reference>
<dbReference type="Proteomes" id="UP000182508">
    <property type="component" value="Unassembled WGS sequence"/>
</dbReference>
<dbReference type="NCBIfam" id="TIGR01529">
    <property type="entry name" value="argR_whole"/>
    <property type="match status" value="1"/>
</dbReference>
<dbReference type="GO" id="GO:0003677">
    <property type="term" value="F:DNA binding"/>
    <property type="evidence" value="ECO:0007669"/>
    <property type="project" value="UniProtKB-KW"/>
</dbReference>
<comment type="pathway">
    <text evidence="7">Amino-acid biosynthesis; L-arginine biosynthesis [regulation].</text>
</comment>
<organism evidence="11 12">
    <name type="scientific">Streptococcus henryi</name>
    <dbReference type="NCBI Taxonomy" id="439219"/>
    <lineage>
        <taxon>Bacteria</taxon>
        <taxon>Bacillati</taxon>
        <taxon>Bacillota</taxon>
        <taxon>Bacilli</taxon>
        <taxon>Lactobacillales</taxon>
        <taxon>Streptococcaceae</taxon>
        <taxon>Streptococcus</taxon>
    </lineage>
</organism>
<evidence type="ECO:0000259" key="10">
    <source>
        <dbReference type="Pfam" id="PF02863"/>
    </source>
</evidence>
<dbReference type="InterPro" id="IPR036251">
    <property type="entry name" value="Arg_repress_C_sf"/>
</dbReference>
<dbReference type="InterPro" id="IPR036388">
    <property type="entry name" value="WH-like_DNA-bd_sf"/>
</dbReference>
<comment type="similarity">
    <text evidence="2 7">Belongs to the ArgR family.</text>
</comment>
<dbReference type="GO" id="GO:0005737">
    <property type="term" value="C:cytoplasm"/>
    <property type="evidence" value="ECO:0007669"/>
    <property type="project" value="UniProtKB-SubCell"/>
</dbReference>
<dbReference type="GO" id="GO:0006526">
    <property type="term" value="P:L-arginine biosynthetic process"/>
    <property type="evidence" value="ECO:0007669"/>
    <property type="project" value="UniProtKB-UniPathway"/>
</dbReference>
<dbReference type="SUPFAM" id="SSF55252">
    <property type="entry name" value="C-terminal domain of arginine repressor"/>
    <property type="match status" value="1"/>
</dbReference>
<keyword evidence="6 7" id="KW-0804">Transcription</keyword>
<evidence type="ECO:0000259" key="9">
    <source>
        <dbReference type="Pfam" id="PF01316"/>
    </source>
</evidence>
<evidence type="ECO:0000256" key="8">
    <source>
        <dbReference type="NCBIfam" id="TIGR01529"/>
    </source>
</evidence>
<dbReference type="Gene3D" id="3.30.1360.40">
    <property type="match status" value="1"/>
</dbReference>
<dbReference type="GO" id="GO:0051259">
    <property type="term" value="P:protein complex oligomerization"/>
    <property type="evidence" value="ECO:0007669"/>
    <property type="project" value="InterPro"/>
</dbReference>
<evidence type="ECO:0000256" key="4">
    <source>
        <dbReference type="ARBA" id="ARBA00023015"/>
    </source>
</evidence>
<dbReference type="GO" id="GO:1900079">
    <property type="term" value="P:regulation of arginine biosynthetic process"/>
    <property type="evidence" value="ECO:0007669"/>
    <property type="project" value="UniProtKB-UniRule"/>
</dbReference>
<protein>
    <recommendedName>
        <fullName evidence="7 8">Arginine repressor</fullName>
    </recommendedName>
</protein>
<keyword evidence="5 7" id="KW-0238">DNA-binding</keyword>
<dbReference type="GO" id="GO:0003700">
    <property type="term" value="F:DNA-binding transcription factor activity"/>
    <property type="evidence" value="ECO:0007669"/>
    <property type="project" value="UniProtKB-UniRule"/>
</dbReference>
<dbReference type="Gene3D" id="1.10.10.10">
    <property type="entry name" value="Winged helix-like DNA-binding domain superfamily/Winged helix DNA-binding domain"/>
    <property type="match status" value="1"/>
</dbReference>
<evidence type="ECO:0000313" key="12">
    <source>
        <dbReference type="Proteomes" id="UP000182508"/>
    </source>
</evidence>
<comment type="subcellular location">
    <subcellularLocation>
        <location evidence="1 7">Cytoplasm</location>
    </subcellularLocation>
</comment>
<sequence>MNKINRQNLIKRLIQSGQIGTQEEIKHHLHEEGIDVTQATLSRDLREIGLLKLRNAEGKLYYSLAETSNSKFSSAVVSYILKVARAGFMLVLHTNLGEADVLANVIDSDAIPEILGTIAGADTLLVICKDEETARKFEQELSAAI</sequence>
<evidence type="ECO:0000256" key="6">
    <source>
        <dbReference type="ARBA" id="ARBA00023163"/>
    </source>
</evidence>
<accession>A0A1G6A0U4</accession>
<name>A0A1G6A0U4_9STRE</name>
<feature type="domain" description="Arginine repressor C-terminal" evidence="10">
    <location>
        <begin position="79"/>
        <end position="141"/>
    </location>
</feature>
<dbReference type="RefSeq" id="WP_018164779.1">
    <property type="nucleotide sequence ID" value="NZ_FMXP01000002.1"/>
</dbReference>
<keyword evidence="7" id="KW-0055">Arginine biosynthesis</keyword>
<evidence type="ECO:0000313" key="11">
    <source>
        <dbReference type="EMBL" id="SDB02017.1"/>
    </source>
</evidence>
<evidence type="ECO:0000256" key="7">
    <source>
        <dbReference type="HAMAP-Rule" id="MF_00173"/>
    </source>
</evidence>
<gene>
    <name evidence="7" type="primary">argR</name>
    <name evidence="11" type="ORF">SAMN02910293_00106</name>
</gene>
<keyword evidence="3 7" id="KW-0963">Cytoplasm</keyword>
<evidence type="ECO:0000256" key="1">
    <source>
        <dbReference type="ARBA" id="ARBA00004496"/>
    </source>
</evidence>
<dbReference type="InterPro" id="IPR036390">
    <property type="entry name" value="WH_DNA-bd_sf"/>
</dbReference>
<dbReference type="Pfam" id="PF02863">
    <property type="entry name" value="Arg_repressor_C"/>
    <property type="match status" value="1"/>
</dbReference>
<dbReference type="AlphaFoldDB" id="A0A1G6A0U4"/>
<dbReference type="PANTHER" id="PTHR34471">
    <property type="entry name" value="ARGININE REPRESSOR"/>
    <property type="match status" value="1"/>
</dbReference>
<keyword evidence="7" id="KW-0678">Repressor</keyword>
<dbReference type="InterPro" id="IPR020899">
    <property type="entry name" value="Arg_repress_C"/>
</dbReference>
<keyword evidence="4 7" id="KW-0805">Transcription regulation</keyword>
<evidence type="ECO:0000256" key="2">
    <source>
        <dbReference type="ARBA" id="ARBA00008316"/>
    </source>
</evidence>
<dbReference type="InterPro" id="IPR001669">
    <property type="entry name" value="Arg_repress"/>
</dbReference>
<evidence type="ECO:0000256" key="5">
    <source>
        <dbReference type="ARBA" id="ARBA00023125"/>
    </source>
</evidence>
<evidence type="ECO:0000256" key="3">
    <source>
        <dbReference type="ARBA" id="ARBA00022490"/>
    </source>
</evidence>